<reference evidence="4" key="2">
    <citation type="submission" date="2013-09" db="EMBL/GenBank/DDBJ databases">
        <authorList>
            <person name="Wang G."/>
            <person name="Yang Y."/>
            <person name="Su Y."/>
        </authorList>
    </citation>
    <scope>NUCLEOTIDE SEQUENCE</scope>
    <source>
        <strain evidence="4">ATCC 39006</strain>
    </source>
</reference>
<dbReference type="SUPFAM" id="SSF54631">
    <property type="entry name" value="CBS-domain pair"/>
    <property type="match status" value="1"/>
</dbReference>
<dbReference type="OrthoDB" id="5496380at2"/>
<keyword evidence="1" id="KW-0378">Hydrolase</keyword>
<evidence type="ECO:0000259" key="2">
    <source>
        <dbReference type="SMART" id="SM00331"/>
    </source>
</evidence>
<feature type="domain" description="PPM-type phosphatase" evidence="2">
    <location>
        <begin position="180"/>
        <end position="409"/>
    </location>
</feature>
<sequence length="409" mass="45910">MHTLSVPKPRLPSVHFPSARDLCITTPDVSPATENASVLQIFGQHKDLVSLPVVENGRPFGLINRNIFLSQMARPFYRELYDRKSCIAFMDKNPLVVEASTSLSDVTDKAVITGDRFLTDGFIIVEQGQYLGIGLGIDLIKNVADMHAQKHQQIMQSIEYASVIQGAMLASSHQAMSKTLAEWCLIWEPRDCVGGDCYYFKPYAHGWLAVVADCTGHGVPGAFMTLIFASALEMALTLHGPEQPAQLLQTINRHIKDTLGQISHIGQKPSSNDGCDAILIFMETASSTLNWASARIPAFILKAQNREITMLENDRMGVGYTDTPYDYTWPAFRQTLAPQDIVFTTTDGLTDQIGGERQIMFGKRRLQDLLLRFQTLPMHKLANQLMQQHNAWQGEQYRRDDLTFWGFRQ</sequence>
<dbReference type="AlphaFoldDB" id="A0A2I5TNG2"/>
<reference evidence="4" key="4">
    <citation type="submission" date="2017-11" db="EMBL/GenBank/DDBJ databases">
        <title>Complete genome sequence of Serratia sp. ATCC 39006.</title>
        <authorList>
            <person name="Hampton H.G."/>
            <person name="Jackson S.A."/>
            <person name="Jauregui R."/>
            <person name="Poulter G.T.M."/>
            <person name="Salmond G.P.C."/>
            <person name="Fineran P.C."/>
        </authorList>
    </citation>
    <scope>NUCLEOTIDE SEQUENCE</scope>
    <source>
        <strain evidence="4">ATCC 39006</strain>
    </source>
</reference>
<dbReference type="KEGG" id="serq:CWC46_19265"/>
<dbReference type="InterPro" id="IPR046342">
    <property type="entry name" value="CBS_dom_sf"/>
</dbReference>
<proteinExistence type="predicted"/>
<reference evidence="4 5" key="1">
    <citation type="journal article" date="2013" name="Genome Announc.">
        <title>Draft genome sequence of Serratia sp. strain ATCC 39006, a model bacterium for analysis of the biosynthesis and regulation of prodigiosin, a carbapenem, and gas vesicles.</title>
        <authorList>
            <person name="Fineran P.C."/>
            <person name="Iglesias Cans M.C."/>
            <person name="Ramsay J.P."/>
            <person name="Wilf N.M."/>
            <person name="Cossyleon D."/>
            <person name="McNeil M.B."/>
            <person name="Williamson N.R."/>
            <person name="Monson R.E."/>
            <person name="Becher S.A."/>
            <person name="Stanton J.A."/>
            <person name="Brugger K."/>
            <person name="Brown S.D."/>
            <person name="Salmond G.P."/>
        </authorList>
    </citation>
    <scope>NUCLEOTIDE SEQUENCE [LARGE SCALE GENOMIC DNA]</scope>
    <source>
        <strain evidence="4">ATCC 39006</strain>
        <strain evidence="5">ATCC 39006 / SC 11482</strain>
    </source>
</reference>
<organism evidence="4 5">
    <name type="scientific">Serratia sp. (strain ATCC 39006)</name>
    <name type="common">Prodigiosinella confusarubida</name>
    <dbReference type="NCBI Taxonomy" id="104623"/>
    <lineage>
        <taxon>Bacteria</taxon>
        <taxon>Pseudomonadati</taxon>
        <taxon>Pseudomonadota</taxon>
        <taxon>Gammaproteobacteria</taxon>
        <taxon>Enterobacterales</taxon>
        <taxon>Pectobacteriaceae</taxon>
        <taxon>Prodigiosinella</taxon>
    </lineage>
</organism>
<dbReference type="KEGG" id="sera:Ser39006_019265"/>
<dbReference type="Proteomes" id="UP000017700">
    <property type="component" value="Chromosome"/>
</dbReference>
<evidence type="ECO:0000313" key="5">
    <source>
        <dbReference type="Proteomes" id="UP000017700"/>
    </source>
</evidence>
<dbReference type="PANTHER" id="PTHR43156">
    <property type="entry name" value="STAGE II SPORULATION PROTEIN E-RELATED"/>
    <property type="match status" value="1"/>
</dbReference>
<dbReference type="GO" id="GO:0016791">
    <property type="term" value="F:phosphatase activity"/>
    <property type="evidence" value="ECO:0007669"/>
    <property type="project" value="TreeGrafter"/>
</dbReference>
<dbReference type="Proteomes" id="UP000233778">
    <property type="component" value="Chromosome"/>
</dbReference>
<dbReference type="CDD" id="cd04598">
    <property type="entry name" value="CBS_pair_GGDEF_EAL"/>
    <property type="match status" value="1"/>
</dbReference>
<evidence type="ECO:0000256" key="1">
    <source>
        <dbReference type="ARBA" id="ARBA00022801"/>
    </source>
</evidence>
<dbReference type="Gene3D" id="3.60.40.10">
    <property type="entry name" value="PPM-type phosphatase domain"/>
    <property type="match status" value="1"/>
</dbReference>
<gene>
    <name evidence="3" type="ORF">CWC46_19265</name>
    <name evidence="4" type="ORF">Ser39006_019265</name>
</gene>
<dbReference type="InterPro" id="IPR001932">
    <property type="entry name" value="PPM-type_phosphatase-like_dom"/>
</dbReference>
<name>A0A2I5TNG2_SERS3</name>
<dbReference type="EMBL" id="CP025085">
    <property type="protein sequence ID" value="AUH01754.1"/>
    <property type="molecule type" value="Genomic_DNA"/>
</dbReference>
<dbReference type="Pfam" id="PF07228">
    <property type="entry name" value="SpoIIE"/>
    <property type="match status" value="1"/>
</dbReference>
<dbReference type="EMBL" id="CP025084">
    <property type="protein sequence ID" value="AUH06077.1"/>
    <property type="molecule type" value="Genomic_DNA"/>
</dbReference>
<dbReference type="STRING" id="104623.Ser39006_01649"/>
<evidence type="ECO:0000313" key="6">
    <source>
        <dbReference type="Proteomes" id="UP000233778"/>
    </source>
</evidence>
<evidence type="ECO:0000313" key="4">
    <source>
        <dbReference type="EMBL" id="AUH06077.1"/>
    </source>
</evidence>
<dbReference type="SMART" id="SM00331">
    <property type="entry name" value="PP2C_SIG"/>
    <property type="match status" value="1"/>
</dbReference>
<protein>
    <submittedName>
        <fullName evidence="4">Protein-serine/threonine phosphatase</fullName>
    </submittedName>
</protein>
<dbReference type="RefSeq" id="WP_021014917.1">
    <property type="nucleotide sequence ID" value="NZ_CP025084.1"/>
</dbReference>
<evidence type="ECO:0000313" key="3">
    <source>
        <dbReference type="EMBL" id="AUH01754.1"/>
    </source>
</evidence>
<accession>A0A2I5TNG2</accession>
<reference evidence="3 6" key="3">
    <citation type="submission" date="2017-11" db="EMBL/GenBank/DDBJ databases">
        <title>Complete genome sequence of Serratia sp. ATCC 39006 LacA.</title>
        <authorList>
            <person name="Hampton H.G."/>
            <person name="Jackson S.A."/>
            <person name="Jauregui R."/>
            <person name="Poulter G.T.M."/>
            <person name="Salmond G.P.C."/>
            <person name="Fineran P.C."/>
        </authorList>
    </citation>
    <scope>NUCLEOTIDE SEQUENCE [LARGE SCALE GENOMIC DNA]</scope>
    <source>
        <strain evidence="3 6">ATCC 39006</strain>
    </source>
</reference>
<dbReference type="InterPro" id="IPR036457">
    <property type="entry name" value="PPM-type-like_dom_sf"/>
</dbReference>
<keyword evidence="5" id="KW-1185">Reference proteome</keyword>
<dbReference type="PANTHER" id="PTHR43156:SF9">
    <property type="entry name" value="HAMP DOMAIN-CONTAINING PROTEIN"/>
    <property type="match status" value="1"/>
</dbReference>
<dbReference type="InterPro" id="IPR052016">
    <property type="entry name" value="Bact_Sigma-Reg"/>
</dbReference>